<keyword evidence="2" id="KW-0560">Oxidoreductase</keyword>
<dbReference type="PANTHER" id="PTHR42879:SF2">
    <property type="entry name" value="3-OXOACYL-[ACYL-CARRIER-PROTEIN] REDUCTASE FABG"/>
    <property type="match status" value="1"/>
</dbReference>
<accession>A0A1N7D3E4</accession>
<dbReference type="AlphaFoldDB" id="A0A1N7D3E4"/>
<evidence type="ECO:0000256" key="3">
    <source>
        <dbReference type="RuleBase" id="RU000363"/>
    </source>
</evidence>
<dbReference type="GeneID" id="30956576"/>
<comment type="similarity">
    <text evidence="1 3">Belongs to the short-chain dehydrogenases/reductases (SDR) family.</text>
</comment>
<dbReference type="FunFam" id="3.40.50.720:FF:000173">
    <property type="entry name" value="3-oxoacyl-[acyl-carrier protein] reductase"/>
    <property type="match status" value="1"/>
</dbReference>
<evidence type="ECO:0000256" key="1">
    <source>
        <dbReference type="ARBA" id="ARBA00006484"/>
    </source>
</evidence>
<dbReference type="PRINTS" id="PR00081">
    <property type="entry name" value="GDHRDH"/>
</dbReference>
<sequence length="261" mass="27562">MDLGITDRTAVVTGGGGRIGGEDCRKLAEEGVNVVPLDVDEDGAAQVAEEINETAGGGNAMAVACDLTDRADVSESIGEVRDEFGGVDILVNNAAMVDARARIGDFEDDVWDRDVEINLTGTYNISKEVFPKMCERGWGRVINMSSMAGWYGGFGQFSYSATKAAMIGVGKTMALEGAQAGVTSNVIAPNIVVGEWSDMDPDELRENVDPYFARIAEATPMRALGSEADVADMITYLSSEQAGYVTGQVIGVTGGVDLFSF</sequence>
<keyword evidence="6" id="KW-1185">Reference proteome</keyword>
<dbReference type="InterPro" id="IPR002347">
    <property type="entry name" value="SDR_fam"/>
</dbReference>
<dbReference type="EMBL" id="FTNP01000002">
    <property type="protein sequence ID" value="SIR70389.1"/>
    <property type="molecule type" value="Genomic_DNA"/>
</dbReference>
<dbReference type="KEGG" id="hda:BB347_11495"/>
<reference evidence="4 7" key="1">
    <citation type="submission" date="2017-01" db="EMBL/GenBank/DDBJ databases">
        <title>Complete genome sequence of Haloterrigena daqingensis type strain (JX313T).</title>
        <authorList>
            <person name="Shuang W."/>
        </authorList>
    </citation>
    <scope>NUCLEOTIDE SEQUENCE [LARGE SCALE GENOMIC DNA]</scope>
    <source>
        <strain evidence="4 7">JX313</strain>
    </source>
</reference>
<gene>
    <name evidence="4" type="ORF">BB347_11495</name>
    <name evidence="5" type="ORF">SAMN05421809_2034</name>
</gene>
<dbReference type="STRING" id="588898.BB347_11495"/>
<dbReference type="PANTHER" id="PTHR42879">
    <property type="entry name" value="3-OXOACYL-(ACYL-CARRIER-PROTEIN) REDUCTASE"/>
    <property type="match status" value="1"/>
</dbReference>
<dbReference type="PROSITE" id="PS00061">
    <property type="entry name" value="ADH_SHORT"/>
    <property type="match status" value="1"/>
</dbReference>
<dbReference type="InterPro" id="IPR036291">
    <property type="entry name" value="NAD(P)-bd_dom_sf"/>
</dbReference>
<evidence type="ECO:0000313" key="6">
    <source>
        <dbReference type="Proteomes" id="UP000185687"/>
    </source>
</evidence>
<evidence type="ECO:0000256" key="2">
    <source>
        <dbReference type="ARBA" id="ARBA00023002"/>
    </source>
</evidence>
<name>A0A1N7D3E4_9EURY</name>
<dbReference type="Proteomes" id="UP000185687">
    <property type="component" value="Unassembled WGS sequence"/>
</dbReference>
<dbReference type="GO" id="GO:0032787">
    <property type="term" value="P:monocarboxylic acid metabolic process"/>
    <property type="evidence" value="ECO:0007669"/>
    <property type="project" value="UniProtKB-ARBA"/>
</dbReference>
<evidence type="ECO:0000313" key="4">
    <source>
        <dbReference type="EMBL" id="APX97192.1"/>
    </source>
</evidence>
<dbReference type="Proteomes" id="UP000187321">
    <property type="component" value="Chromosome"/>
</dbReference>
<evidence type="ECO:0000313" key="5">
    <source>
        <dbReference type="EMBL" id="SIR70389.1"/>
    </source>
</evidence>
<dbReference type="EMBL" id="CP019327">
    <property type="protein sequence ID" value="APX97192.1"/>
    <property type="molecule type" value="Genomic_DNA"/>
</dbReference>
<dbReference type="InterPro" id="IPR020904">
    <property type="entry name" value="Sc_DH/Rdtase_CS"/>
</dbReference>
<dbReference type="RefSeq" id="WP_076581561.1">
    <property type="nucleotide sequence ID" value="NZ_CP019327.1"/>
</dbReference>
<dbReference type="PRINTS" id="PR00080">
    <property type="entry name" value="SDRFAMILY"/>
</dbReference>
<dbReference type="InterPro" id="IPR050259">
    <property type="entry name" value="SDR"/>
</dbReference>
<proteinExistence type="inferred from homology"/>
<evidence type="ECO:0000313" key="7">
    <source>
        <dbReference type="Proteomes" id="UP000187321"/>
    </source>
</evidence>
<dbReference type="OrthoDB" id="7442at2157"/>
<organism evidence="5 6">
    <name type="scientific">Natronorubrum daqingense</name>
    <dbReference type="NCBI Taxonomy" id="588898"/>
    <lineage>
        <taxon>Archaea</taxon>
        <taxon>Methanobacteriati</taxon>
        <taxon>Methanobacteriota</taxon>
        <taxon>Stenosarchaea group</taxon>
        <taxon>Halobacteria</taxon>
        <taxon>Halobacteriales</taxon>
        <taxon>Natrialbaceae</taxon>
        <taxon>Natronorubrum</taxon>
    </lineage>
</organism>
<dbReference type="SUPFAM" id="SSF51735">
    <property type="entry name" value="NAD(P)-binding Rossmann-fold domains"/>
    <property type="match status" value="1"/>
</dbReference>
<dbReference type="GO" id="GO:0016491">
    <property type="term" value="F:oxidoreductase activity"/>
    <property type="evidence" value="ECO:0007669"/>
    <property type="project" value="UniProtKB-KW"/>
</dbReference>
<dbReference type="Pfam" id="PF00106">
    <property type="entry name" value="adh_short"/>
    <property type="match status" value="1"/>
</dbReference>
<dbReference type="Gene3D" id="3.40.50.720">
    <property type="entry name" value="NAD(P)-binding Rossmann-like Domain"/>
    <property type="match status" value="1"/>
</dbReference>
<reference evidence="5 6" key="2">
    <citation type="submission" date="2017-01" db="EMBL/GenBank/DDBJ databases">
        <authorList>
            <person name="Mah S.A."/>
            <person name="Swanson W.J."/>
            <person name="Moy G.W."/>
            <person name="Vacquier V.D."/>
        </authorList>
    </citation>
    <scope>NUCLEOTIDE SEQUENCE [LARGE SCALE GENOMIC DNA]</scope>
    <source>
        <strain evidence="5 6">CGMCC 1.8909</strain>
    </source>
</reference>
<protein>
    <submittedName>
        <fullName evidence="4">Dehydrogenase</fullName>
    </submittedName>
</protein>